<dbReference type="AlphaFoldDB" id="A0A6I4W4A6"/>
<comment type="caution">
    <text evidence="2">The sequence shown here is derived from an EMBL/GenBank/DDBJ whole genome shotgun (WGS) entry which is preliminary data.</text>
</comment>
<evidence type="ECO:0000313" key="2">
    <source>
        <dbReference type="EMBL" id="MXQ65017.1"/>
    </source>
</evidence>
<proteinExistence type="predicted"/>
<organism evidence="2 3">
    <name type="scientific">Actinomadura rayongensis</name>
    <dbReference type="NCBI Taxonomy" id="1429076"/>
    <lineage>
        <taxon>Bacteria</taxon>
        <taxon>Bacillati</taxon>
        <taxon>Actinomycetota</taxon>
        <taxon>Actinomycetes</taxon>
        <taxon>Streptosporangiales</taxon>
        <taxon>Thermomonosporaceae</taxon>
        <taxon>Actinomadura</taxon>
    </lineage>
</organism>
<name>A0A6I4W4A6_9ACTN</name>
<dbReference type="Proteomes" id="UP000431901">
    <property type="component" value="Unassembled WGS sequence"/>
</dbReference>
<feature type="region of interest" description="Disordered" evidence="1">
    <location>
        <begin position="1"/>
        <end position="21"/>
    </location>
</feature>
<protein>
    <submittedName>
        <fullName evidence="2">Uncharacterized protein</fullName>
    </submittedName>
</protein>
<gene>
    <name evidence="2" type="ORF">GQ466_13320</name>
</gene>
<sequence>MPAAPNTAAPSAARPADPRRRHLERLAKAVGARTELRAQIRRTTPSGPAVLHVVNPIVPDLKDDLRCDLLDEVWSLVWSWGDVLGPADDIKGAVSALERVLTVRS</sequence>
<accession>A0A6I4W4A6</accession>
<feature type="compositionally biased region" description="Low complexity" evidence="1">
    <location>
        <begin position="1"/>
        <end position="15"/>
    </location>
</feature>
<dbReference type="EMBL" id="WUTW01000002">
    <property type="protein sequence ID" value="MXQ65017.1"/>
    <property type="molecule type" value="Genomic_DNA"/>
</dbReference>
<reference evidence="2 3" key="1">
    <citation type="submission" date="2019-12" db="EMBL/GenBank/DDBJ databases">
        <title>Nocardia macrotermitis sp. nov. and Nocardia aurantia sp. nov., isolated from the gut of the fungus growing-termite Macrotermes natalensis.</title>
        <authorList>
            <person name="Christine B."/>
            <person name="Rene B."/>
        </authorList>
    </citation>
    <scope>NUCLEOTIDE SEQUENCE [LARGE SCALE GENOMIC DNA]</scope>
    <source>
        <strain evidence="2 3">DSM 102126</strain>
    </source>
</reference>
<dbReference type="RefSeq" id="WP_161103169.1">
    <property type="nucleotide sequence ID" value="NZ_JBHLYI010000001.1"/>
</dbReference>
<evidence type="ECO:0000256" key="1">
    <source>
        <dbReference type="SAM" id="MobiDB-lite"/>
    </source>
</evidence>
<evidence type="ECO:0000313" key="3">
    <source>
        <dbReference type="Proteomes" id="UP000431901"/>
    </source>
</evidence>
<keyword evidence="3" id="KW-1185">Reference proteome</keyword>